<protein>
    <recommendedName>
        <fullName evidence="4">Integral membrane protein</fullName>
    </recommendedName>
</protein>
<keyword evidence="3" id="KW-1185">Reference proteome</keyword>
<feature type="transmembrane region" description="Helical" evidence="1">
    <location>
        <begin position="82"/>
        <end position="115"/>
    </location>
</feature>
<comment type="caution">
    <text evidence="2">The sequence shown here is derived from an EMBL/GenBank/DDBJ whole genome shotgun (WGS) entry which is preliminary data.</text>
</comment>
<evidence type="ECO:0008006" key="4">
    <source>
        <dbReference type="Google" id="ProtNLM"/>
    </source>
</evidence>
<dbReference type="RefSeq" id="WP_193667546.1">
    <property type="nucleotide sequence ID" value="NZ_JACDTV010000002.1"/>
</dbReference>
<evidence type="ECO:0000313" key="2">
    <source>
        <dbReference type="EMBL" id="MBM7509792.1"/>
    </source>
</evidence>
<dbReference type="Proteomes" id="UP000732378">
    <property type="component" value="Unassembled WGS sequence"/>
</dbReference>
<organism evidence="2 3">
    <name type="scientific">Nocardioides salarius</name>
    <dbReference type="NCBI Taxonomy" id="374513"/>
    <lineage>
        <taxon>Bacteria</taxon>
        <taxon>Bacillati</taxon>
        <taxon>Actinomycetota</taxon>
        <taxon>Actinomycetes</taxon>
        <taxon>Propionibacteriales</taxon>
        <taxon>Nocardioidaceae</taxon>
        <taxon>Nocardioides</taxon>
    </lineage>
</organism>
<accession>A0ABS2MF90</accession>
<name>A0ABS2MF90_9ACTN</name>
<dbReference type="EMBL" id="JAFBBZ010000001">
    <property type="protein sequence ID" value="MBM7509792.1"/>
    <property type="molecule type" value="Genomic_DNA"/>
</dbReference>
<gene>
    <name evidence="2" type="ORF">JOE61_003606</name>
</gene>
<reference evidence="2 3" key="1">
    <citation type="submission" date="2021-01" db="EMBL/GenBank/DDBJ databases">
        <title>Sequencing the genomes of 1000 actinobacteria strains.</title>
        <authorList>
            <person name="Klenk H.-P."/>
        </authorList>
    </citation>
    <scope>NUCLEOTIDE SEQUENCE [LARGE SCALE GENOMIC DNA]</scope>
    <source>
        <strain evidence="2 3">DSM 18239</strain>
    </source>
</reference>
<feature type="transmembrane region" description="Helical" evidence="1">
    <location>
        <begin position="12"/>
        <end position="34"/>
    </location>
</feature>
<keyword evidence="1" id="KW-1133">Transmembrane helix</keyword>
<keyword evidence="1" id="KW-0812">Transmembrane</keyword>
<evidence type="ECO:0000256" key="1">
    <source>
        <dbReference type="SAM" id="Phobius"/>
    </source>
</evidence>
<proteinExistence type="predicted"/>
<feature type="transmembrane region" description="Helical" evidence="1">
    <location>
        <begin position="46"/>
        <end position="70"/>
    </location>
</feature>
<evidence type="ECO:0000313" key="3">
    <source>
        <dbReference type="Proteomes" id="UP000732378"/>
    </source>
</evidence>
<sequence>MDPETSPDRHRAPAPLLVAASIGAVQGLVLLLLAAAELASLSSERLALGTTTSAFFALFGLLLLVCAGALTRLASWSRGPLLLAQLIGLGLAFSFRGAWAVVVVLAVSSGVAIAGLVHPESMRALGDEPAPRE</sequence>
<keyword evidence="1" id="KW-0472">Membrane</keyword>